<feature type="signal peptide" evidence="3">
    <location>
        <begin position="1"/>
        <end position="25"/>
    </location>
</feature>
<dbReference type="Proteomes" id="UP000317650">
    <property type="component" value="Chromosome 11"/>
</dbReference>
<evidence type="ECO:0000313" key="5">
    <source>
        <dbReference type="Proteomes" id="UP000317650"/>
    </source>
</evidence>
<organism evidence="4 5">
    <name type="scientific">Musa balbisiana</name>
    <name type="common">Banana</name>
    <dbReference type="NCBI Taxonomy" id="52838"/>
    <lineage>
        <taxon>Eukaryota</taxon>
        <taxon>Viridiplantae</taxon>
        <taxon>Streptophyta</taxon>
        <taxon>Embryophyta</taxon>
        <taxon>Tracheophyta</taxon>
        <taxon>Spermatophyta</taxon>
        <taxon>Magnoliopsida</taxon>
        <taxon>Liliopsida</taxon>
        <taxon>Zingiberales</taxon>
        <taxon>Musaceae</taxon>
        <taxon>Musa</taxon>
    </lineage>
</organism>
<evidence type="ECO:0000256" key="3">
    <source>
        <dbReference type="SAM" id="SignalP"/>
    </source>
</evidence>
<comment type="caution">
    <text evidence="4">The sequence shown here is derived from an EMBL/GenBank/DDBJ whole genome shotgun (WGS) entry which is preliminary data.</text>
</comment>
<keyword evidence="3" id="KW-0732">Signal</keyword>
<name>A0A4S8J0V1_MUSBA</name>
<evidence type="ECO:0000313" key="4">
    <source>
        <dbReference type="EMBL" id="THU54938.1"/>
    </source>
</evidence>
<feature type="region of interest" description="Disordered" evidence="2">
    <location>
        <begin position="154"/>
        <end position="174"/>
    </location>
</feature>
<protein>
    <submittedName>
        <fullName evidence="4">Uncharacterized protein</fullName>
    </submittedName>
</protein>
<feature type="coiled-coil region" evidence="1">
    <location>
        <begin position="102"/>
        <end position="143"/>
    </location>
</feature>
<keyword evidence="5" id="KW-1185">Reference proteome</keyword>
<sequence>MFFTSSPVSLFVSWHHLVLPPFVWLLAKEDTGASMGNSNSSVEEEKMLNHQLDFCTDLLRELKRRLSEAESDGDAKFKKRLKRDKEKYMMTAGKLCDCTEEYEKMEAAYDGLRRHKAAMEAEAARLEEEIRSLEKGKRDDDDKVGGNSCMHCSISTKAADEDKPDEYPSSGDMK</sequence>
<evidence type="ECO:0000256" key="2">
    <source>
        <dbReference type="SAM" id="MobiDB-lite"/>
    </source>
</evidence>
<proteinExistence type="predicted"/>
<dbReference type="AlphaFoldDB" id="A0A4S8J0V1"/>
<reference evidence="4 5" key="1">
    <citation type="journal article" date="2019" name="Nat. Plants">
        <title>Genome sequencing of Musa balbisiana reveals subgenome evolution and function divergence in polyploid bananas.</title>
        <authorList>
            <person name="Yao X."/>
        </authorList>
    </citation>
    <scope>NUCLEOTIDE SEQUENCE [LARGE SCALE GENOMIC DNA]</scope>
    <source>
        <strain evidence="5">cv. DH-PKW</strain>
        <tissue evidence="4">Leaves</tissue>
    </source>
</reference>
<accession>A0A4S8J0V1</accession>
<feature type="chain" id="PRO_5020194956" evidence="3">
    <location>
        <begin position="26"/>
        <end position="174"/>
    </location>
</feature>
<gene>
    <name evidence="4" type="ORF">C4D60_Mb11t01330</name>
</gene>
<dbReference type="EMBL" id="PYDT01000007">
    <property type="protein sequence ID" value="THU54938.1"/>
    <property type="molecule type" value="Genomic_DNA"/>
</dbReference>
<keyword evidence="1" id="KW-0175">Coiled coil</keyword>
<evidence type="ECO:0000256" key="1">
    <source>
        <dbReference type="SAM" id="Coils"/>
    </source>
</evidence>